<sequence>MSDLGELVIAEKLDRYTRARVASEVAKLRPAPRYAVVKSINTEESYAEVSYVGEDSVVKVPFGNIAPTVVGQEVRIEGVTGDRYIAAVRGTSNLEEGIEQAGVNVEELKTNISSALQGEYEGEDTALEALQNWASNIGANFEDLLKAFRGQYTGSDPFLSAIQGVVSAFGGFDPSILSNLSIGHLVNKRGPNLLEKYGSFDADVTVDGEGIWVWDGTEGRTTAGSVKAAGDGTDKVLTTEAFEVAEGQKLVGSTYVKWSGVTGTGDAFRLSLVLINNGAVVSEINLDTISASASGGWSKLDGNYTVPSGVTHVRQRLSITDNVTAGNIWFDDSELYKNTQSLPQQWISGLVDGLTDIWTGITGIVDNILSKLGIPTVGSIMDRIFDLADEIGDWFDDHNFTVANLSNLVGNLLSAPATVIGNIPRTLVSGLNGMLDALDNFLLGLANAILSGIRKIPVVGGNIADRISQVLNGVQQVTETAEGAENAAINVGNQVSMVQQIIAVRTGAPIWETGPDPTGIVSFPFSTLALGTFSGSFSGDSGSTSNSGSHNHSFSDSGSTGTTQSHNHSFSVSGSTSSTGSSHTHTFTPSGSVSVAENSFFVNATATWAPWTSIRFPSAAERKVLTFIAKMTGTVTALYLDVYKQEEDGTSVFQYTMPNIAGNLLNTYQYVQQMHPDNAVMADEGDVFEIQFRVEGSGSVQIIGANFPYFSPLPGYRPYSIGSGRNPSGDPVPASISGGARDAMYMGPAVWCSFGVNLTALTMLRFLYDDFNSGSFGSNWKIYGKLSISNGRVRYGGGVLDNSAARGVRTQPLVSDNVRSEFDVIVDSMEVGIAICGNNTLEHAMWITIEDDGMHFDTGPMSASRVRRKSVPNPGNGHYIVEYYQSTNTYTIYKGYEAIPENFVMDWTDATNVIPHGPGYRWVGVGARRAFTSMSGTLDNWVAQDIDMTPEE</sequence>
<evidence type="ECO:0000256" key="1">
    <source>
        <dbReference type="SAM" id="MobiDB-lite"/>
    </source>
</evidence>
<dbReference type="Proteomes" id="UP000203357">
    <property type="component" value="Segment"/>
</dbReference>
<gene>
    <name evidence="2" type="primary">24</name>
    <name evidence="2" type="ORF">SEA_JUMBO_24</name>
</gene>
<proteinExistence type="predicted"/>
<dbReference type="GeneID" id="29067917"/>
<keyword evidence="3" id="KW-1185">Reference proteome</keyword>
<dbReference type="Gene3D" id="2.60.120.260">
    <property type="entry name" value="Galactose-binding domain-like"/>
    <property type="match status" value="1"/>
</dbReference>
<dbReference type="KEGG" id="vg:29067917"/>
<dbReference type="EMBL" id="KX557281">
    <property type="protein sequence ID" value="AOE44535.1"/>
    <property type="molecule type" value="Genomic_DNA"/>
</dbReference>
<evidence type="ECO:0000313" key="2">
    <source>
        <dbReference type="EMBL" id="AOE44535.1"/>
    </source>
</evidence>
<protein>
    <submittedName>
        <fullName evidence="2">Minor tail protein</fullName>
    </submittedName>
</protein>
<organism evidence="2 3">
    <name type="scientific">Gordonia phage Jumbo</name>
    <dbReference type="NCBI Taxonomy" id="1887650"/>
    <lineage>
        <taxon>Viruses</taxon>
        <taxon>Duplodnaviria</taxon>
        <taxon>Heunggongvirae</taxon>
        <taxon>Uroviricota</taxon>
        <taxon>Caudoviricetes</taxon>
        <taxon>Gorjumvirus</taxon>
        <taxon>Gorjumvirus jumbo</taxon>
    </lineage>
</organism>
<accession>A0A1B3B0J8</accession>
<reference evidence="3" key="1">
    <citation type="submission" date="2016-07" db="EMBL/GenBank/DDBJ databases">
        <authorList>
            <person name="Florea S."/>
            <person name="Webb J.S."/>
            <person name="Jaromczyk J."/>
            <person name="Schardl C.L."/>
        </authorList>
    </citation>
    <scope>NUCLEOTIDE SEQUENCE [LARGE SCALE GENOMIC DNA]</scope>
</reference>
<dbReference type="RefSeq" id="YP_009290989.1">
    <property type="nucleotide sequence ID" value="NC_031109.1"/>
</dbReference>
<feature type="region of interest" description="Disordered" evidence="1">
    <location>
        <begin position="540"/>
        <end position="588"/>
    </location>
</feature>
<evidence type="ECO:0000313" key="3">
    <source>
        <dbReference type="Proteomes" id="UP000203357"/>
    </source>
</evidence>
<dbReference type="OrthoDB" id="784at10239"/>
<name>A0A1B3B0J8_9CAUD</name>